<dbReference type="PANTHER" id="PTHR43861">
    <property type="entry name" value="TRANS-ACONITATE 2-METHYLTRANSFERASE-RELATED"/>
    <property type="match status" value="1"/>
</dbReference>
<dbReference type="GO" id="GO:0008168">
    <property type="term" value="F:methyltransferase activity"/>
    <property type="evidence" value="ECO:0007669"/>
    <property type="project" value="UniProtKB-KW"/>
</dbReference>
<dbReference type="PANTHER" id="PTHR43861:SF6">
    <property type="entry name" value="METHYLTRANSFERASE TYPE 11"/>
    <property type="match status" value="1"/>
</dbReference>
<dbReference type="AlphaFoldDB" id="A0A4U6S1K3"/>
<evidence type="ECO:0000313" key="1">
    <source>
        <dbReference type="EMBL" id="TKV81000.1"/>
    </source>
</evidence>
<dbReference type="Pfam" id="PF13489">
    <property type="entry name" value="Methyltransf_23"/>
    <property type="match status" value="1"/>
</dbReference>
<keyword evidence="1" id="KW-0489">Methyltransferase</keyword>
<sequence length="401" mass="43737">MPSLNLDFPVPSKENEPMSVRCPVCSSDQLHDLYPSFSGTCITSDMMVLRNASLDNRLCSDCGLIFNAGGTRGWSEAFYKDSYSLMMRSPNAAIQSFSGPAPISQAERTHQILREMSELPSQGAILEVGAGKGDFLGHFLEQSTEWRATAFEPSSAFDVLKQRFPSASIHHCDYKEFDAGAAKFDLVVALGVLEHVENPLDMLRWGYERLHESGLFYIRVPNFARNPNDLFCADHLSKLTIHSLTSLAKAAGFDVVASKEAGVPIFVLLRKNDHPTASIENVAAVNRSVLDQNLPVAGNAMEAINRCQTAARAAGEPFAIFGLGPSGLFAPFYFGFDVAEISAYLDENRSTWGSGIHGRLVGGLDKIDELGIRHVALAISPVYFDQVKAKLAGHKVQVYSA</sequence>
<reference evidence="1 2" key="1">
    <citation type="submission" date="2019-05" db="EMBL/GenBank/DDBJ databases">
        <title>Draft Genome of Bradyrhizobium elkanii strain SEMIA 938, Used in Commercial Inoculants for Lupinus spp. in Brazil.</title>
        <authorList>
            <person name="Hungria M."/>
            <person name="Delamuta J.R.M."/>
            <person name="Ribeiro R.A."/>
            <person name="Nogueira M.A."/>
        </authorList>
    </citation>
    <scope>NUCLEOTIDE SEQUENCE [LARGE SCALE GENOMIC DNA]</scope>
    <source>
        <strain evidence="1 2">Semia 938</strain>
    </source>
</reference>
<proteinExistence type="predicted"/>
<dbReference type="GO" id="GO:0032259">
    <property type="term" value="P:methylation"/>
    <property type="evidence" value="ECO:0007669"/>
    <property type="project" value="UniProtKB-KW"/>
</dbReference>
<dbReference type="InterPro" id="IPR029063">
    <property type="entry name" value="SAM-dependent_MTases_sf"/>
</dbReference>
<dbReference type="SUPFAM" id="SSF53335">
    <property type="entry name" value="S-adenosyl-L-methionine-dependent methyltransferases"/>
    <property type="match status" value="1"/>
</dbReference>
<organism evidence="1 2">
    <name type="scientific">Bradyrhizobium elkanii</name>
    <dbReference type="NCBI Taxonomy" id="29448"/>
    <lineage>
        <taxon>Bacteria</taxon>
        <taxon>Pseudomonadati</taxon>
        <taxon>Pseudomonadota</taxon>
        <taxon>Alphaproteobacteria</taxon>
        <taxon>Hyphomicrobiales</taxon>
        <taxon>Nitrobacteraceae</taxon>
        <taxon>Bradyrhizobium</taxon>
    </lineage>
</organism>
<keyword evidence="1" id="KW-0808">Transferase</keyword>
<dbReference type="Gene3D" id="3.40.50.150">
    <property type="entry name" value="Vaccinia Virus protein VP39"/>
    <property type="match status" value="1"/>
</dbReference>
<name>A0A4U6S1K3_BRAEL</name>
<gene>
    <name evidence="1" type="ORF">FDV58_12670</name>
</gene>
<comment type="caution">
    <text evidence="1">The sequence shown here is derived from an EMBL/GenBank/DDBJ whole genome shotgun (WGS) entry which is preliminary data.</text>
</comment>
<dbReference type="CDD" id="cd02440">
    <property type="entry name" value="AdoMet_MTases"/>
    <property type="match status" value="1"/>
</dbReference>
<dbReference type="EMBL" id="SZZP01000007">
    <property type="protein sequence ID" value="TKV81000.1"/>
    <property type="molecule type" value="Genomic_DNA"/>
</dbReference>
<dbReference type="Proteomes" id="UP000305095">
    <property type="component" value="Unassembled WGS sequence"/>
</dbReference>
<accession>A0A4U6S1K3</accession>
<protein>
    <submittedName>
        <fullName evidence="1">Class I SAM-dependent methyltransferase</fullName>
    </submittedName>
</protein>
<evidence type="ECO:0000313" key="2">
    <source>
        <dbReference type="Proteomes" id="UP000305095"/>
    </source>
</evidence>